<dbReference type="Proteomes" id="UP000219281">
    <property type="component" value="Unassembled WGS sequence"/>
</dbReference>
<keyword evidence="2 7" id="KW-0812">Transmembrane</keyword>
<evidence type="ECO:0000256" key="7">
    <source>
        <dbReference type="SAM" id="Phobius"/>
    </source>
</evidence>
<evidence type="ECO:0000256" key="2">
    <source>
        <dbReference type="ARBA" id="ARBA00022692"/>
    </source>
</evidence>
<dbReference type="AlphaFoldDB" id="A0A285ZTH1"/>
<dbReference type="InterPro" id="IPR006694">
    <property type="entry name" value="Fatty_acid_hydroxylase"/>
</dbReference>
<feature type="transmembrane region" description="Helical" evidence="7">
    <location>
        <begin position="135"/>
        <end position="161"/>
    </location>
</feature>
<dbReference type="PANTHER" id="PTHR21624">
    <property type="entry name" value="STEROL DESATURASE-RELATED PROTEIN"/>
    <property type="match status" value="1"/>
</dbReference>
<reference evidence="10" key="1">
    <citation type="submission" date="2017-09" db="EMBL/GenBank/DDBJ databases">
        <authorList>
            <person name="Varghese N."/>
            <person name="Submissions S."/>
        </authorList>
    </citation>
    <scope>NUCLEOTIDE SEQUENCE [LARGE SCALE GENOMIC DNA]</scope>
    <source>
        <strain evidence="10">CGMCC 1.12803</strain>
    </source>
</reference>
<evidence type="ECO:0000256" key="4">
    <source>
        <dbReference type="ARBA" id="ARBA00023002"/>
    </source>
</evidence>
<feature type="transmembrane region" description="Helical" evidence="7">
    <location>
        <begin position="45"/>
        <end position="66"/>
    </location>
</feature>
<evidence type="ECO:0000259" key="8">
    <source>
        <dbReference type="Pfam" id="PF04116"/>
    </source>
</evidence>
<feature type="transmembrane region" description="Helical" evidence="7">
    <location>
        <begin position="78"/>
        <end position="95"/>
    </location>
</feature>
<sequence length="405" mass="47822">MKTNYIALSVPIFFILIGIELAYTFYKKLKYYRLNDSIANLSQGIGSQLVGLFMKSVLFVGYMYIFEHWRLFEISNTIWTWIILFIGVDFFYYWFHRMSHQVNALWAAHIVHHQSEEYNLTVALRQSWFQGWFSWVFYLPLALIGFDPIIFLTLSSFNTLYQFWIHTRTIKSMGVLEYILNTPSHHRVHHGSNPKYIDKNHAGTLIIWDRLFGTFQKEEEEVYYGITKPLASWNPVWANLHYWKDLIETAKKSDKISNKISVFVKPPGWFPEKLGGFQFAPEIDVVNYKKFHTETTIKVMIYAVLLFLVALSLGSYQLFFFDKLNLATNILIASFTILSMLTCGALLEKKRWFVGAEYLRYLLGLLTIYFLYRLDFKIESLLGVLAIHIAMAIYFFFIKYKYRNA</sequence>
<evidence type="ECO:0000256" key="1">
    <source>
        <dbReference type="ARBA" id="ARBA00004127"/>
    </source>
</evidence>
<feature type="transmembrane region" description="Helical" evidence="7">
    <location>
        <begin position="326"/>
        <end position="346"/>
    </location>
</feature>
<dbReference type="GO" id="GO:0050479">
    <property type="term" value="F:glyceryl-ether monooxygenase activity"/>
    <property type="evidence" value="ECO:0007669"/>
    <property type="project" value="TreeGrafter"/>
</dbReference>
<protein>
    <submittedName>
        <fullName evidence="9">Sterol desaturase/sphingolipid hydroxylase, fatty acid hydroxylase superfamily</fullName>
    </submittedName>
</protein>
<evidence type="ECO:0000256" key="3">
    <source>
        <dbReference type="ARBA" id="ARBA00022989"/>
    </source>
</evidence>
<dbReference type="OrthoDB" id="9770329at2"/>
<dbReference type="PANTHER" id="PTHR21624:SF1">
    <property type="entry name" value="ALKYLGLYCEROL MONOOXYGENASE"/>
    <property type="match status" value="1"/>
</dbReference>
<feature type="domain" description="Fatty acid hydroxylase" evidence="8">
    <location>
        <begin position="81"/>
        <end position="214"/>
    </location>
</feature>
<keyword evidence="4" id="KW-0560">Oxidoreductase</keyword>
<feature type="transmembrane region" description="Helical" evidence="7">
    <location>
        <begin position="5"/>
        <end position="25"/>
    </location>
</feature>
<dbReference type="GO" id="GO:0012505">
    <property type="term" value="C:endomembrane system"/>
    <property type="evidence" value="ECO:0007669"/>
    <property type="project" value="UniProtKB-SubCell"/>
</dbReference>
<dbReference type="Pfam" id="PF04116">
    <property type="entry name" value="FA_hydroxylase"/>
    <property type="match status" value="1"/>
</dbReference>
<gene>
    <name evidence="9" type="ORF">SAMN06297358_0931</name>
</gene>
<evidence type="ECO:0000256" key="5">
    <source>
        <dbReference type="ARBA" id="ARBA00023098"/>
    </source>
</evidence>
<comment type="subcellular location">
    <subcellularLocation>
        <location evidence="1">Endomembrane system</location>
        <topology evidence="1">Multi-pass membrane protein</topology>
    </subcellularLocation>
</comment>
<feature type="transmembrane region" description="Helical" evidence="7">
    <location>
        <begin position="299"/>
        <end position="320"/>
    </location>
</feature>
<dbReference type="InterPro" id="IPR051689">
    <property type="entry name" value="Sterol_desaturase/TMEM195"/>
</dbReference>
<evidence type="ECO:0000313" key="9">
    <source>
        <dbReference type="EMBL" id="SOD12950.1"/>
    </source>
</evidence>
<feature type="transmembrane region" description="Helical" evidence="7">
    <location>
        <begin position="380"/>
        <end position="398"/>
    </location>
</feature>
<dbReference type="EMBL" id="OCMT01000001">
    <property type="protein sequence ID" value="SOD12950.1"/>
    <property type="molecule type" value="Genomic_DNA"/>
</dbReference>
<name>A0A285ZTH1_9SPHI</name>
<dbReference type="GO" id="GO:0016020">
    <property type="term" value="C:membrane"/>
    <property type="evidence" value="ECO:0007669"/>
    <property type="project" value="GOC"/>
</dbReference>
<evidence type="ECO:0000256" key="6">
    <source>
        <dbReference type="ARBA" id="ARBA00023136"/>
    </source>
</evidence>
<dbReference type="GO" id="GO:0006643">
    <property type="term" value="P:membrane lipid metabolic process"/>
    <property type="evidence" value="ECO:0007669"/>
    <property type="project" value="TreeGrafter"/>
</dbReference>
<dbReference type="GO" id="GO:0008610">
    <property type="term" value="P:lipid biosynthetic process"/>
    <property type="evidence" value="ECO:0007669"/>
    <property type="project" value="InterPro"/>
</dbReference>
<accession>A0A285ZTH1</accession>
<dbReference type="GO" id="GO:0005506">
    <property type="term" value="F:iron ion binding"/>
    <property type="evidence" value="ECO:0007669"/>
    <property type="project" value="InterPro"/>
</dbReference>
<proteinExistence type="predicted"/>
<organism evidence="9 10">
    <name type="scientific">Pedobacter xixiisoli</name>
    <dbReference type="NCBI Taxonomy" id="1476464"/>
    <lineage>
        <taxon>Bacteria</taxon>
        <taxon>Pseudomonadati</taxon>
        <taxon>Bacteroidota</taxon>
        <taxon>Sphingobacteriia</taxon>
        <taxon>Sphingobacteriales</taxon>
        <taxon>Sphingobacteriaceae</taxon>
        <taxon>Pedobacter</taxon>
    </lineage>
</organism>
<feature type="transmembrane region" description="Helical" evidence="7">
    <location>
        <begin position="358"/>
        <end position="374"/>
    </location>
</feature>
<keyword evidence="6 7" id="KW-0472">Membrane</keyword>
<keyword evidence="10" id="KW-1185">Reference proteome</keyword>
<keyword evidence="5" id="KW-0443">Lipid metabolism</keyword>
<evidence type="ECO:0000313" key="10">
    <source>
        <dbReference type="Proteomes" id="UP000219281"/>
    </source>
</evidence>
<keyword evidence="3 7" id="KW-1133">Transmembrane helix</keyword>
<dbReference type="RefSeq" id="WP_097129191.1">
    <property type="nucleotide sequence ID" value="NZ_OCMT01000001.1"/>
</dbReference>